<sequence>MGLLILFLTPRLAIHVFLSLLRPERSPKQTSAQCVKGCLLAERNWCCNYECN</sequence>
<organism evidence="1">
    <name type="scientific">Rhizophora mucronata</name>
    <name type="common">Asiatic mangrove</name>
    <dbReference type="NCBI Taxonomy" id="61149"/>
    <lineage>
        <taxon>Eukaryota</taxon>
        <taxon>Viridiplantae</taxon>
        <taxon>Streptophyta</taxon>
        <taxon>Embryophyta</taxon>
        <taxon>Tracheophyta</taxon>
        <taxon>Spermatophyta</taxon>
        <taxon>Magnoliopsida</taxon>
        <taxon>eudicotyledons</taxon>
        <taxon>Gunneridae</taxon>
        <taxon>Pentapetalae</taxon>
        <taxon>rosids</taxon>
        <taxon>fabids</taxon>
        <taxon>Malpighiales</taxon>
        <taxon>Rhizophoraceae</taxon>
        <taxon>Rhizophora</taxon>
    </lineage>
</organism>
<dbReference type="EMBL" id="GGEC01017168">
    <property type="protein sequence ID" value="MBW97651.1"/>
    <property type="molecule type" value="Transcribed_RNA"/>
</dbReference>
<proteinExistence type="predicted"/>
<protein>
    <submittedName>
        <fullName evidence="1">Uncharacterized protein</fullName>
    </submittedName>
</protein>
<accession>A0A2P2JW20</accession>
<reference evidence="1" key="1">
    <citation type="submission" date="2018-02" db="EMBL/GenBank/DDBJ databases">
        <title>Rhizophora mucronata_Transcriptome.</title>
        <authorList>
            <person name="Meera S.P."/>
            <person name="Sreeshan A."/>
            <person name="Augustine A."/>
        </authorList>
    </citation>
    <scope>NUCLEOTIDE SEQUENCE</scope>
    <source>
        <tissue evidence="1">Leaf</tissue>
    </source>
</reference>
<evidence type="ECO:0000313" key="1">
    <source>
        <dbReference type="EMBL" id="MBW97651.1"/>
    </source>
</evidence>
<dbReference type="AlphaFoldDB" id="A0A2P2JW20"/>
<name>A0A2P2JW20_RHIMU</name>